<reference evidence="15" key="1">
    <citation type="submission" date="2021-01" db="UniProtKB">
        <authorList>
            <consortium name="EnsemblMetazoa"/>
        </authorList>
    </citation>
    <scope>IDENTIFICATION</scope>
</reference>
<dbReference type="PROSITE" id="PS50038">
    <property type="entry name" value="FZ"/>
    <property type="match status" value="1"/>
</dbReference>
<dbReference type="PROSITE" id="PS50261">
    <property type="entry name" value="G_PROTEIN_RECEP_F2_4"/>
    <property type="match status" value="1"/>
</dbReference>
<dbReference type="PANTHER" id="PTHR11309">
    <property type="entry name" value="FRIZZLED"/>
    <property type="match status" value="1"/>
</dbReference>
<dbReference type="OrthoDB" id="10053709at2759"/>
<dbReference type="GO" id="GO:0035567">
    <property type="term" value="P:non-canonical Wnt signaling pathway"/>
    <property type="evidence" value="ECO:0007669"/>
    <property type="project" value="TreeGrafter"/>
</dbReference>
<dbReference type="RefSeq" id="XP_066922697.1">
    <property type="nucleotide sequence ID" value="XM_067066596.1"/>
</dbReference>
<feature type="transmembrane region" description="Helical" evidence="11">
    <location>
        <begin position="286"/>
        <end position="306"/>
    </location>
</feature>
<feature type="domain" description="FZ" evidence="13">
    <location>
        <begin position="31"/>
        <end position="151"/>
    </location>
</feature>
<protein>
    <submittedName>
        <fullName evidence="15">Uncharacterized protein</fullName>
    </submittedName>
</protein>
<feature type="transmembrane region" description="Helical" evidence="11">
    <location>
        <begin position="518"/>
        <end position="540"/>
    </location>
</feature>
<dbReference type="Gene3D" id="1.10.2000.10">
    <property type="entry name" value="Frizzled cysteine-rich domain"/>
    <property type="match status" value="1"/>
</dbReference>
<feature type="transmembrane region" description="Helical" evidence="11">
    <location>
        <begin position="252"/>
        <end position="274"/>
    </location>
</feature>
<feature type="compositionally biased region" description="Polar residues" evidence="10">
    <location>
        <begin position="154"/>
        <end position="177"/>
    </location>
</feature>
<organism evidence="15 16">
    <name type="scientific">Clytia hemisphaerica</name>
    <dbReference type="NCBI Taxonomy" id="252671"/>
    <lineage>
        <taxon>Eukaryota</taxon>
        <taxon>Metazoa</taxon>
        <taxon>Cnidaria</taxon>
        <taxon>Hydrozoa</taxon>
        <taxon>Hydroidolina</taxon>
        <taxon>Leptothecata</taxon>
        <taxon>Obeliida</taxon>
        <taxon>Clytiidae</taxon>
        <taxon>Clytia</taxon>
    </lineage>
</organism>
<dbReference type="EnsemblMetazoa" id="CLYHEMT018111.1">
    <property type="protein sequence ID" value="CLYHEMP018111.1"/>
    <property type="gene ID" value="CLYHEMG018111"/>
</dbReference>
<dbReference type="SMART" id="SM01330">
    <property type="entry name" value="Frizzled"/>
    <property type="match status" value="1"/>
</dbReference>
<evidence type="ECO:0000256" key="1">
    <source>
        <dbReference type="ARBA" id="ARBA00004141"/>
    </source>
</evidence>
<feature type="transmembrane region" description="Helical" evidence="11">
    <location>
        <begin position="377"/>
        <end position="396"/>
    </location>
</feature>
<keyword evidence="16" id="KW-1185">Reference proteome</keyword>
<keyword evidence="12" id="KW-0732">Signal</keyword>
<feature type="transmembrane region" description="Helical" evidence="11">
    <location>
        <begin position="416"/>
        <end position="442"/>
    </location>
</feature>
<evidence type="ECO:0000256" key="6">
    <source>
        <dbReference type="ARBA" id="ARBA00023136"/>
    </source>
</evidence>
<keyword evidence="3" id="KW-0217">Developmental protein</keyword>
<evidence type="ECO:0000313" key="15">
    <source>
        <dbReference type="EnsemblMetazoa" id="CLYHEMP018111.1"/>
    </source>
</evidence>
<evidence type="ECO:0000259" key="14">
    <source>
        <dbReference type="PROSITE" id="PS50261"/>
    </source>
</evidence>
<dbReference type="InterPro" id="IPR020067">
    <property type="entry name" value="Frizzled_dom"/>
</dbReference>
<comment type="caution">
    <text evidence="9">Lacks conserved residue(s) required for the propagation of feature annotation.</text>
</comment>
<evidence type="ECO:0000313" key="16">
    <source>
        <dbReference type="Proteomes" id="UP000594262"/>
    </source>
</evidence>
<dbReference type="InterPro" id="IPR017981">
    <property type="entry name" value="GPCR_2-like_7TM"/>
</dbReference>
<evidence type="ECO:0000256" key="8">
    <source>
        <dbReference type="ARBA" id="ARBA00023170"/>
    </source>
</evidence>
<evidence type="ECO:0000256" key="7">
    <source>
        <dbReference type="ARBA" id="ARBA00023157"/>
    </source>
</evidence>
<evidence type="ECO:0000256" key="3">
    <source>
        <dbReference type="ARBA" id="ARBA00022473"/>
    </source>
</evidence>
<dbReference type="InterPro" id="IPR036790">
    <property type="entry name" value="Frizzled_dom_sf"/>
</dbReference>
<feature type="region of interest" description="Disordered" evidence="10">
    <location>
        <begin position="150"/>
        <end position="201"/>
    </location>
</feature>
<dbReference type="SUPFAM" id="SSF63501">
    <property type="entry name" value="Frizzled cysteine-rich domain"/>
    <property type="match status" value="1"/>
</dbReference>
<evidence type="ECO:0000256" key="12">
    <source>
        <dbReference type="SAM" id="SignalP"/>
    </source>
</evidence>
<dbReference type="Pfam" id="PF01534">
    <property type="entry name" value="Frizzled"/>
    <property type="match status" value="1"/>
</dbReference>
<evidence type="ECO:0000259" key="13">
    <source>
        <dbReference type="PROSITE" id="PS50038"/>
    </source>
</evidence>
<evidence type="ECO:0000256" key="9">
    <source>
        <dbReference type="PROSITE-ProRule" id="PRU00090"/>
    </source>
</evidence>
<keyword evidence="7 9" id="KW-1015">Disulfide bond</keyword>
<feature type="domain" description="G-protein coupled receptors family 2 profile 2" evidence="14">
    <location>
        <begin position="250"/>
        <end position="547"/>
    </location>
</feature>
<feature type="transmembrane region" description="Helical" evidence="11">
    <location>
        <begin position="335"/>
        <end position="357"/>
    </location>
</feature>
<evidence type="ECO:0000256" key="5">
    <source>
        <dbReference type="ARBA" id="ARBA00022989"/>
    </source>
</evidence>
<keyword evidence="8" id="KW-0675">Receptor</keyword>
<feature type="disulfide bond" evidence="9">
    <location>
        <begin position="36"/>
        <end position="97"/>
    </location>
</feature>
<evidence type="ECO:0000256" key="11">
    <source>
        <dbReference type="SAM" id="Phobius"/>
    </source>
</evidence>
<dbReference type="Pfam" id="PF01392">
    <property type="entry name" value="Fz"/>
    <property type="match status" value="1"/>
</dbReference>
<dbReference type="GO" id="GO:0060070">
    <property type="term" value="P:canonical Wnt signaling pathway"/>
    <property type="evidence" value="ECO:0007669"/>
    <property type="project" value="TreeGrafter"/>
</dbReference>
<dbReference type="GO" id="GO:0042813">
    <property type="term" value="F:Wnt receptor activity"/>
    <property type="evidence" value="ECO:0007669"/>
    <property type="project" value="TreeGrafter"/>
</dbReference>
<sequence length="579" mass="65349">MNTNSVSQVTILLLLCCGTLVDSLGRGRTRPKAKKCEKITIPLCKDVGYNETYMPNNFGQSSQFEAGLIIHQFWPLVLINCSPLLKHFVCSLYAPMCDPIYFKEIVPCRSFCEDVRDSCTAIMKNNGFDWPSHLKCEQFPTRKENSICMKPSNAHVSKNNKTTNKPTSSPNSKTVKPNTNNHGTSGGGTKQSGGPYRPPTHINTNGGARGCGCMCKAPFVYPNASSRGELPPCVLPCKQFYFKEDEANFVTFWLGLWSIIAFIGTLITIATFFIDRSRFTQAERPIVFMSFCYFLVAFGYIVRLIYGHDAIACDSKTGLARYAATGPAHCTTVFFMTYFFANVAWIWWVVLSMNWFLSSGLRWPSKAISSYSQYFHFIAWIVPTVQTMAILAMSAIDGDPVSGLCSVGNHNNNNLTIFMIAPLLIYTMLSLSFFVAGVIAIVQRKRHNKSNNGQITPEYFDEERQACSYVSKIGVYTFMVFFPAFTLIGCYFYEHNNKEIWEKSTNCPCVRDKVSPNYYVYLLKYFMSLVIGLISGFWVLDSRTVDSWKRFLLKFVKDDCNENNNLLAAQKYNGAPVQL</sequence>
<keyword evidence="5 11" id="KW-1133">Transmembrane helix</keyword>
<name>A0A7M5X6P0_9CNID</name>
<dbReference type="GeneID" id="136810029"/>
<feature type="disulfide bond" evidence="9">
    <location>
        <begin position="81"/>
        <end position="119"/>
    </location>
</feature>
<keyword evidence="6 11" id="KW-0472">Membrane</keyword>
<dbReference type="Proteomes" id="UP000594262">
    <property type="component" value="Unplaced"/>
</dbReference>
<keyword evidence="4 11" id="KW-0812">Transmembrane</keyword>
<feature type="disulfide bond" evidence="9">
    <location>
        <begin position="44"/>
        <end position="90"/>
    </location>
</feature>
<dbReference type="InterPro" id="IPR015526">
    <property type="entry name" value="Frizzled/SFRP"/>
</dbReference>
<accession>A0A7M5X6P0</accession>
<feature type="signal peptide" evidence="12">
    <location>
        <begin position="1"/>
        <end position="23"/>
    </location>
</feature>
<dbReference type="Gene3D" id="1.20.1070.10">
    <property type="entry name" value="Rhodopsin 7-helix transmembrane proteins"/>
    <property type="match status" value="1"/>
</dbReference>
<dbReference type="CDD" id="cd15035">
    <property type="entry name" value="7tmF_FZD5_FZD8-like"/>
    <property type="match status" value="1"/>
</dbReference>
<dbReference type="PANTHER" id="PTHR11309:SF126">
    <property type="entry name" value="FRIZZLED-2"/>
    <property type="match status" value="1"/>
</dbReference>
<dbReference type="SMART" id="SM00063">
    <property type="entry name" value="FRI"/>
    <property type="match status" value="1"/>
</dbReference>
<feature type="disulfide bond" evidence="9">
    <location>
        <begin position="112"/>
        <end position="136"/>
    </location>
</feature>
<dbReference type="GO" id="GO:0005886">
    <property type="term" value="C:plasma membrane"/>
    <property type="evidence" value="ECO:0007669"/>
    <property type="project" value="TreeGrafter"/>
</dbReference>
<evidence type="ECO:0000256" key="2">
    <source>
        <dbReference type="ARBA" id="ARBA00008077"/>
    </source>
</evidence>
<feature type="transmembrane region" description="Helical" evidence="11">
    <location>
        <begin position="473"/>
        <end position="494"/>
    </location>
</feature>
<dbReference type="GO" id="GO:0017147">
    <property type="term" value="F:Wnt-protein binding"/>
    <property type="evidence" value="ECO:0007669"/>
    <property type="project" value="TreeGrafter"/>
</dbReference>
<comment type="similarity">
    <text evidence="2">Belongs to the G-protein coupled receptor Fz/Smo family.</text>
</comment>
<feature type="chain" id="PRO_5029745808" evidence="12">
    <location>
        <begin position="24"/>
        <end position="579"/>
    </location>
</feature>
<comment type="subcellular location">
    <subcellularLocation>
        <location evidence="1">Membrane</location>
        <topology evidence="1">Multi-pass membrane protein</topology>
    </subcellularLocation>
</comment>
<dbReference type="AlphaFoldDB" id="A0A7M5X6P0"/>
<dbReference type="InterPro" id="IPR000539">
    <property type="entry name" value="Frizzled/Smoothened_7TM"/>
</dbReference>
<evidence type="ECO:0000256" key="10">
    <source>
        <dbReference type="SAM" id="MobiDB-lite"/>
    </source>
</evidence>
<proteinExistence type="inferred from homology"/>
<dbReference type="PRINTS" id="PR00489">
    <property type="entry name" value="FRIZZLED"/>
</dbReference>
<evidence type="ECO:0000256" key="4">
    <source>
        <dbReference type="ARBA" id="ARBA00022692"/>
    </source>
</evidence>
<dbReference type="RefSeq" id="XP_066922698.1">
    <property type="nucleotide sequence ID" value="XM_067066597.1"/>
</dbReference>